<protein>
    <recommendedName>
        <fullName evidence="9 11">Ubiquitin carboxyl-terminal hydrolase</fullName>
        <ecNumber evidence="3 11">3.4.19.12</ecNumber>
    </recommendedName>
</protein>
<evidence type="ECO:0000256" key="8">
    <source>
        <dbReference type="ARBA" id="ARBA00055560"/>
    </source>
</evidence>
<keyword evidence="14" id="KW-1185">Reference proteome</keyword>
<keyword evidence="5 10" id="KW-0833">Ubl conjugation pathway</keyword>
<accession>A0A813NGL9</accession>
<evidence type="ECO:0000256" key="5">
    <source>
        <dbReference type="ARBA" id="ARBA00022786"/>
    </source>
</evidence>
<keyword evidence="4 10" id="KW-0645">Protease</keyword>
<feature type="domain" description="UCH catalytic" evidence="12">
    <location>
        <begin position="9"/>
        <end position="233"/>
    </location>
</feature>
<gene>
    <name evidence="13" type="ORF">OXX778_LOCUS3138</name>
</gene>
<dbReference type="PROSITE" id="PS52048">
    <property type="entry name" value="UCH_DOMAIN"/>
    <property type="match status" value="1"/>
</dbReference>
<dbReference type="AlphaFoldDB" id="A0A813NGL9"/>
<dbReference type="Proteomes" id="UP000663879">
    <property type="component" value="Unassembled WGS sequence"/>
</dbReference>
<dbReference type="CDD" id="cd09616">
    <property type="entry name" value="Peptidase_C12_UCH_L1_L3"/>
    <property type="match status" value="1"/>
</dbReference>
<dbReference type="Gene3D" id="3.40.532.10">
    <property type="entry name" value="Peptidase C12, ubiquitin carboxyl-terminal hydrolase"/>
    <property type="match status" value="1"/>
</dbReference>
<dbReference type="GO" id="GO:0004843">
    <property type="term" value="F:cysteine-type deubiquitinase activity"/>
    <property type="evidence" value="ECO:0007669"/>
    <property type="project" value="UniProtKB-UniRule"/>
</dbReference>
<evidence type="ECO:0000256" key="6">
    <source>
        <dbReference type="ARBA" id="ARBA00022801"/>
    </source>
</evidence>
<feature type="site" description="Important for enzyme activity" evidence="10">
    <location>
        <position position="189"/>
    </location>
</feature>
<keyword evidence="7 10" id="KW-0788">Thiol protease</keyword>
<evidence type="ECO:0000256" key="4">
    <source>
        <dbReference type="ARBA" id="ARBA00022670"/>
    </source>
</evidence>
<dbReference type="FunFam" id="3.40.532.10:FF:000006">
    <property type="entry name" value="Ubiquitin carboxyl-terminal hydrolase"/>
    <property type="match status" value="1"/>
</dbReference>
<comment type="caution">
    <text evidence="13">The sequence shown here is derived from an EMBL/GenBank/DDBJ whole genome shotgun (WGS) entry which is preliminary data.</text>
</comment>
<evidence type="ECO:0000256" key="7">
    <source>
        <dbReference type="ARBA" id="ARBA00022807"/>
    </source>
</evidence>
<dbReference type="EC" id="3.4.19.12" evidence="3 11"/>
<dbReference type="PRINTS" id="PR00707">
    <property type="entry name" value="UBCTHYDRLASE"/>
</dbReference>
<feature type="active site" description="Nucleophile" evidence="10">
    <location>
        <position position="100"/>
    </location>
</feature>
<dbReference type="PANTHER" id="PTHR10589:SF17">
    <property type="entry name" value="UBIQUITIN CARBOXYL-TERMINAL HYDROLASE"/>
    <property type="match status" value="1"/>
</dbReference>
<dbReference type="GO" id="GO:0016579">
    <property type="term" value="P:protein deubiquitination"/>
    <property type="evidence" value="ECO:0007669"/>
    <property type="project" value="TreeGrafter"/>
</dbReference>
<feature type="site" description="Transition state stabilizer" evidence="10">
    <location>
        <position position="94"/>
    </location>
</feature>
<name>A0A813NGL9_9BILA</name>
<evidence type="ECO:0000256" key="9">
    <source>
        <dbReference type="ARBA" id="ARBA00073226"/>
    </source>
</evidence>
<comment type="similarity">
    <text evidence="2 10 11">Belongs to the peptidase C12 family.</text>
</comment>
<proteinExistence type="inferred from homology"/>
<dbReference type="SUPFAM" id="SSF54001">
    <property type="entry name" value="Cysteine proteinases"/>
    <property type="match status" value="1"/>
</dbReference>
<dbReference type="PROSITE" id="PS00140">
    <property type="entry name" value="UCH_1"/>
    <property type="match status" value="1"/>
</dbReference>
<dbReference type="InterPro" id="IPR001578">
    <property type="entry name" value="Peptidase_C12_UCH"/>
</dbReference>
<reference evidence="13" key="1">
    <citation type="submission" date="2021-02" db="EMBL/GenBank/DDBJ databases">
        <authorList>
            <person name="Nowell W R."/>
        </authorList>
    </citation>
    <scope>NUCLEOTIDE SEQUENCE</scope>
    <source>
        <strain evidence="13">Ploen Becks lab</strain>
    </source>
</reference>
<dbReference type="InterPro" id="IPR038765">
    <property type="entry name" value="Papain-like_cys_pep_sf"/>
</dbReference>
<dbReference type="GO" id="GO:0006511">
    <property type="term" value="P:ubiquitin-dependent protein catabolic process"/>
    <property type="evidence" value="ECO:0007669"/>
    <property type="project" value="UniProtKB-UniRule"/>
</dbReference>
<organism evidence="13 14">
    <name type="scientific">Brachionus calyciflorus</name>
    <dbReference type="NCBI Taxonomy" id="104777"/>
    <lineage>
        <taxon>Eukaryota</taxon>
        <taxon>Metazoa</taxon>
        <taxon>Spiralia</taxon>
        <taxon>Gnathifera</taxon>
        <taxon>Rotifera</taxon>
        <taxon>Eurotatoria</taxon>
        <taxon>Monogononta</taxon>
        <taxon>Pseudotrocha</taxon>
        <taxon>Ploima</taxon>
        <taxon>Brachionidae</taxon>
        <taxon>Brachionus</taxon>
    </lineage>
</organism>
<evidence type="ECO:0000259" key="12">
    <source>
        <dbReference type="PROSITE" id="PS52048"/>
    </source>
</evidence>
<evidence type="ECO:0000256" key="3">
    <source>
        <dbReference type="ARBA" id="ARBA00012759"/>
    </source>
</evidence>
<dbReference type="EMBL" id="CAJNOC010000267">
    <property type="protein sequence ID" value="CAF0736199.1"/>
    <property type="molecule type" value="Genomic_DNA"/>
</dbReference>
<evidence type="ECO:0000313" key="14">
    <source>
        <dbReference type="Proteomes" id="UP000663879"/>
    </source>
</evidence>
<evidence type="ECO:0000256" key="11">
    <source>
        <dbReference type="RuleBase" id="RU361215"/>
    </source>
</evidence>
<evidence type="ECO:0000256" key="10">
    <source>
        <dbReference type="PROSITE-ProRule" id="PRU01393"/>
    </source>
</evidence>
<comment type="catalytic activity">
    <reaction evidence="1 10 11">
        <text>Thiol-dependent hydrolysis of ester, thioester, amide, peptide and isopeptide bonds formed by the C-terminal Gly of ubiquitin (a 76-residue protein attached to proteins as an intracellular targeting signal).</text>
        <dbReference type="EC" id="3.4.19.12"/>
    </reaction>
</comment>
<dbReference type="Pfam" id="PF01088">
    <property type="entry name" value="Peptidase_C12"/>
    <property type="match status" value="1"/>
</dbReference>
<feature type="active site" description="Proton donor" evidence="10">
    <location>
        <position position="174"/>
    </location>
</feature>
<dbReference type="OrthoDB" id="427186at2759"/>
<evidence type="ECO:0000313" key="13">
    <source>
        <dbReference type="EMBL" id="CAF0736199.1"/>
    </source>
</evidence>
<comment type="function">
    <text evidence="8">Ubiquitin-protein hydrolase is involved both in the processing of ubiquitin precursors and of ubiquitinated proteins. This enzyme is a thiol protease that recognizes and hydrolyzes a peptide bond at the C-terminal glycine of ubiquitin.</text>
</comment>
<dbReference type="InterPro" id="IPR057254">
    <property type="entry name" value="UCH_AS"/>
</dbReference>
<dbReference type="PANTHER" id="PTHR10589">
    <property type="entry name" value="UBIQUITIN CARBOXYL-TERMINAL HYDROLASE"/>
    <property type="match status" value="1"/>
</dbReference>
<keyword evidence="6 10" id="KW-0378">Hydrolase</keyword>
<evidence type="ECO:0000256" key="1">
    <source>
        <dbReference type="ARBA" id="ARBA00000707"/>
    </source>
</evidence>
<dbReference type="GO" id="GO:0005737">
    <property type="term" value="C:cytoplasm"/>
    <property type="evidence" value="ECO:0007669"/>
    <property type="project" value="TreeGrafter"/>
</dbReference>
<evidence type="ECO:0000256" key="2">
    <source>
        <dbReference type="ARBA" id="ARBA00009326"/>
    </source>
</evidence>
<sequence length="236" mass="26499">MTSPINEARWLPLESNPEFISKYVNNIGVETDKYEFVDIYGLEPELLQMVPRPCIAVLLLFPVTKIYQEFRNKQVEECKNLARKISESIFYTKQTVQNACGTVALIHALANNKTALNIDMEKAFGKYLKATESMTPEESAEYLKTDDGITNAHQESAVEGQTEAPNLEECVDLHFIAFVEKDGDLYELDGALGQPLNHGPTGGDLLEAFSNYFKNLIELNPDENRFNLIGLSAKID</sequence>
<dbReference type="InterPro" id="IPR036959">
    <property type="entry name" value="Peptidase_C12_UCH_sf"/>
</dbReference>